<keyword evidence="5" id="KW-1185">Reference proteome</keyword>
<dbReference type="EMBL" id="CAJHNH020000564">
    <property type="protein sequence ID" value="CAG5118522.1"/>
    <property type="molecule type" value="Genomic_DNA"/>
</dbReference>
<dbReference type="InterPro" id="IPR006608">
    <property type="entry name" value="CC2D1A/B_DM14"/>
</dbReference>
<feature type="compositionally biased region" description="Basic and acidic residues" evidence="2">
    <location>
        <begin position="462"/>
        <end position="480"/>
    </location>
</feature>
<dbReference type="InterPro" id="IPR039725">
    <property type="entry name" value="CC2D1A/B"/>
</dbReference>
<dbReference type="OrthoDB" id="6162547at2759"/>
<dbReference type="PANTHER" id="PTHR13076:SF9">
    <property type="entry name" value="COILED-COIL AND C2 DOMAIN-CONTAINING PROTEIN 1-LIKE"/>
    <property type="match status" value="1"/>
</dbReference>
<feature type="non-terminal residue" evidence="4">
    <location>
        <position position="1"/>
    </location>
</feature>
<gene>
    <name evidence="4" type="ORF">CUNI_LOCUS4080</name>
</gene>
<dbReference type="SMART" id="SM00685">
    <property type="entry name" value="DM14"/>
    <property type="match status" value="1"/>
</dbReference>
<feature type="coiled-coil region" evidence="1">
    <location>
        <begin position="1024"/>
        <end position="1070"/>
    </location>
</feature>
<comment type="caution">
    <text evidence="4">The sequence shown here is derived from an EMBL/GenBank/DDBJ whole genome shotgun (WGS) entry which is preliminary data.</text>
</comment>
<name>A0A8S3YSQ4_9EUPU</name>
<dbReference type="PANTHER" id="PTHR13076">
    <property type="entry name" value="COILED-COIL AND C2 DOMAIN-CONTAINING PROTEIN 1-LIKE"/>
    <property type="match status" value="1"/>
</dbReference>
<feature type="domain" description="DM14" evidence="3">
    <location>
        <begin position="230"/>
        <end position="288"/>
    </location>
</feature>
<feature type="region of interest" description="Disordered" evidence="2">
    <location>
        <begin position="756"/>
        <end position="780"/>
    </location>
</feature>
<accession>A0A8S3YSQ4</accession>
<feature type="region of interest" description="Disordered" evidence="2">
    <location>
        <begin position="645"/>
        <end position="665"/>
    </location>
</feature>
<sequence length="1076" mass="119119">VLANPLGELSSRLAEYHKALYFAEEELSEDRMNKIQRLQRGLQTIHELQKRTQAGFPVRADEIPPPVTIPGDDEFDLDAVSTLESRLAHYNALLRFESQGQGERKRIPKIQSAIRTVEFLLTRAKARRPVWKKDIPPEFEYTLLHAAQSKGQPVNKAKLTLQLRSLQKRVNTISFKDEQSKKHLDTLKHVDRAFFLSGNNPEETNLTEISLDLFAVAEKTKDLDRREEDLSLIETRLTEYKAAVLASKQDGQVKDAIKHFKVLKGLQALKEALEREETVDMTLVPPPPRDFTPTSESLPSLTDLNQTLATKDVSQNSSGATAHLSPVFIKPAVETAEDKLAKKLFSYLDKGADSNLPMSKQMLNINNISTAPVQYLPKVQNTNARNDGLVASSSSNEASIDQMVSVGDTDRMDSINDTMTGNKPDGIEKVEAERSLTGYEGSFYSLDSQAVVHDQHVISQVADEHQDQRSKGNEQEEENKSNQSNEVVASERDTPNPPLPKSSDIYLRKTLDSVGFLSCQNVPDLSTSVNTVFESSNSKVNDHIQSELGTAKQISSEVNLETVEQQDSEANLHMNNRSLNVDEGTHADSAFGFNHVDLPSHEFSSLNQPLEASEQNTIAVNVSSQNSNTQSTEFPGKQSDIFESAQDTSNERNNDASSHGTLPELNFDVDTQNMTIGHSGYSDTSMPEVLAYVSSDKDLQLPLHSLSGAFIPDIVRSDTSLAADVDTSQSNSNIRNVGQLVASDEDGLEMDQAASLTTGRNDVPDADAAATQDRNGKSSPDTLEFLDLMDSMAMPTAAEPVSFPYFSSSDVALSLSRQSEPVLSTQKPDVLLKENPTSTEVVAHNTENDNMEFQAVRENGQSSQAAVVSSSSGLYVDQADNIVVLDKDKLNKPYTSSVITESNHFSQNHQKISFSLSNSREDTAVFLSNNNTTLESSSQSQTPHNGLSENLTATTSKNQLGNNFTRAVGSHSHVAFTCLENLKYDCLLSLSKESLLEEKKLKIKFEQIKNKLRNGGKRTWEVYKACVEREHASLIQQIEDLRLLQQWSDVQLLSEKKNIAERELAILKSRVPELKY</sequence>
<evidence type="ECO:0000313" key="5">
    <source>
        <dbReference type="Proteomes" id="UP000678393"/>
    </source>
</evidence>
<feature type="region of interest" description="Disordered" evidence="2">
    <location>
        <begin position="932"/>
        <end position="951"/>
    </location>
</feature>
<evidence type="ECO:0000259" key="3">
    <source>
        <dbReference type="SMART" id="SM00685"/>
    </source>
</evidence>
<evidence type="ECO:0000256" key="1">
    <source>
        <dbReference type="SAM" id="Coils"/>
    </source>
</evidence>
<feature type="compositionally biased region" description="Low complexity" evidence="2">
    <location>
        <begin position="932"/>
        <end position="942"/>
    </location>
</feature>
<dbReference type="GO" id="GO:0001227">
    <property type="term" value="F:DNA-binding transcription repressor activity, RNA polymerase II-specific"/>
    <property type="evidence" value="ECO:0007669"/>
    <property type="project" value="InterPro"/>
</dbReference>
<dbReference type="Proteomes" id="UP000678393">
    <property type="component" value="Unassembled WGS sequence"/>
</dbReference>
<proteinExistence type="predicted"/>
<evidence type="ECO:0000256" key="2">
    <source>
        <dbReference type="SAM" id="MobiDB-lite"/>
    </source>
</evidence>
<organism evidence="4 5">
    <name type="scientific">Candidula unifasciata</name>
    <dbReference type="NCBI Taxonomy" id="100452"/>
    <lineage>
        <taxon>Eukaryota</taxon>
        <taxon>Metazoa</taxon>
        <taxon>Spiralia</taxon>
        <taxon>Lophotrochozoa</taxon>
        <taxon>Mollusca</taxon>
        <taxon>Gastropoda</taxon>
        <taxon>Heterobranchia</taxon>
        <taxon>Euthyneura</taxon>
        <taxon>Panpulmonata</taxon>
        <taxon>Eupulmonata</taxon>
        <taxon>Stylommatophora</taxon>
        <taxon>Helicina</taxon>
        <taxon>Helicoidea</taxon>
        <taxon>Geomitridae</taxon>
        <taxon>Candidula</taxon>
    </lineage>
</organism>
<keyword evidence="1" id="KW-0175">Coiled coil</keyword>
<dbReference type="AlphaFoldDB" id="A0A8S3YSQ4"/>
<feature type="region of interest" description="Disordered" evidence="2">
    <location>
        <begin position="461"/>
        <end position="504"/>
    </location>
</feature>
<evidence type="ECO:0000313" key="4">
    <source>
        <dbReference type="EMBL" id="CAG5118522.1"/>
    </source>
</evidence>
<protein>
    <recommendedName>
        <fullName evidence="3">DM14 domain-containing protein</fullName>
    </recommendedName>
</protein>
<reference evidence="4" key="1">
    <citation type="submission" date="2021-04" db="EMBL/GenBank/DDBJ databases">
        <authorList>
            <consortium name="Molecular Ecology Group"/>
        </authorList>
    </citation>
    <scope>NUCLEOTIDE SEQUENCE</scope>
</reference>
<dbReference type="Pfam" id="PF21528">
    <property type="entry name" value="CC2D1A-B_DM14"/>
    <property type="match status" value="1"/>
</dbReference>